<proteinExistence type="predicted"/>
<feature type="compositionally biased region" description="Polar residues" evidence="1">
    <location>
        <begin position="189"/>
        <end position="215"/>
    </location>
</feature>
<dbReference type="AlphaFoldDB" id="A0A9P6QAM1"/>
<accession>A0A9P6QAM1</accession>
<name>A0A9P6QAM1_9FUNG</name>
<evidence type="ECO:0000313" key="3">
    <source>
        <dbReference type="Proteomes" id="UP000807716"/>
    </source>
</evidence>
<dbReference type="Proteomes" id="UP000807716">
    <property type="component" value="Unassembled WGS sequence"/>
</dbReference>
<reference evidence="2" key="1">
    <citation type="journal article" date="2020" name="Fungal Divers.">
        <title>Resolving the Mortierellaceae phylogeny through synthesis of multi-gene phylogenetics and phylogenomics.</title>
        <authorList>
            <person name="Vandepol N."/>
            <person name="Liber J."/>
            <person name="Desiro A."/>
            <person name="Na H."/>
            <person name="Kennedy M."/>
            <person name="Barry K."/>
            <person name="Grigoriev I.V."/>
            <person name="Miller A.N."/>
            <person name="O'Donnell K."/>
            <person name="Stajich J.E."/>
            <person name="Bonito G."/>
        </authorList>
    </citation>
    <scope>NUCLEOTIDE SEQUENCE</scope>
    <source>
        <strain evidence="2">BC1065</strain>
    </source>
</reference>
<feature type="region of interest" description="Disordered" evidence="1">
    <location>
        <begin position="1"/>
        <end position="340"/>
    </location>
</feature>
<dbReference type="EMBL" id="JAAAJB010000146">
    <property type="protein sequence ID" value="KAG0264154.1"/>
    <property type="molecule type" value="Genomic_DNA"/>
</dbReference>
<comment type="caution">
    <text evidence="2">The sequence shown here is derived from an EMBL/GenBank/DDBJ whole genome shotgun (WGS) entry which is preliminary data.</text>
</comment>
<evidence type="ECO:0000256" key="1">
    <source>
        <dbReference type="SAM" id="MobiDB-lite"/>
    </source>
</evidence>
<feature type="compositionally biased region" description="Polar residues" evidence="1">
    <location>
        <begin position="253"/>
        <end position="268"/>
    </location>
</feature>
<keyword evidence="3" id="KW-1185">Reference proteome</keyword>
<feature type="compositionally biased region" description="Basic and acidic residues" evidence="1">
    <location>
        <begin position="1"/>
        <end position="26"/>
    </location>
</feature>
<organism evidence="2 3">
    <name type="scientific">Actinomortierella ambigua</name>
    <dbReference type="NCBI Taxonomy" id="1343610"/>
    <lineage>
        <taxon>Eukaryota</taxon>
        <taxon>Fungi</taxon>
        <taxon>Fungi incertae sedis</taxon>
        <taxon>Mucoromycota</taxon>
        <taxon>Mortierellomycotina</taxon>
        <taxon>Mortierellomycetes</taxon>
        <taxon>Mortierellales</taxon>
        <taxon>Mortierellaceae</taxon>
        <taxon>Actinomortierella</taxon>
    </lineage>
</organism>
<feature type="compositionally biased region" description="Basic and acidic residues" evidence="1">
    <location>
        <begin position="66"/>
        <end position="76"/>
    </location>
</feature>
<protein>
    <submittedName>
        <fullName evidence="2">Uncharacterized protein</fullName>
    </submittedName>
</protein>
<sequence>MPHEADRGHPAPYNHHPDPMMQRDHAATGSGNHPGYRTPLVHRPFSYAEGGSVSPSTHGQSPHWRPYPERRSEPEAAHPALRPPVRSASLSSAPQYGPPGVLRRSPSPGHWNVSKAPMEPAREGFPRGPSPSHSHGGGAASEENGRSRPALPQRSWSTVTLPPLRDLDIRDSDVQDARPYPPEYHRSMSYGSYTARSSTMESMNSGGGHPNNNGDQQQQQQQKHLHPQESSNITPIVSFRYVKSPSSLHPRASSPTRANGAGSSSSAEWSPACPSSAGRYAEHERGYPPPVHHHPHGTPSPRAEHAVNGASHKHQPPHHTEIGQYAIEEESVSMAVDERR</sequence>
<evidence type="ECO:0000313" key="2">
    <source>
        <dbReference type="EMBL" id="KAG0264154.1"/>
    </source>
</evidence>
<gene>
    <name evidence="2" type="ORF">DFQ27_001388</name>
</gene>
<dbReference type="OrthoDB" id="4748970at2759"/>
<feature type="compositionally biased region" description="Basic and acidic residues" evidence="1">
    <location>
        <begin position="165"/>
        <end position="176"/>
    </location>
</feature>